<organism evidence="2 3">
    <name type="scientific">Alectoria fallacina</name>
    <dbReference type="NCBI Taxonomy" id="1903189"/>
    <lineage>
        <taxon>Eukaryota</taxon>
        <taxon>Fungi</taxon>
        <taxon>Dikarya</taxon>
        <taxon>Ascomycota</taxon>
        <taxon>Pezizomycotina</taxon>
        <taxon>Lecanoromycetes</taxon>
        <taxon>OSLEUM clade</taxon>
        <taxon>Lecanoromycetidae</taxon>
        <taxon>Lecanorales</taxon>
        <taxon>Lecanorineae</taxon>
        <taxon>Parmeliaceae</taxon>
        <taxon>Alectoria</taxon>
    </lineage>
</organism>
<name>A0A8H3FKJ6_9LECA</name>
<dbReference type="EMBL" id="CAJPDR010000212">
    <property type="protein sequence ID" value="CAF9926254.1"/>
    <property type="molecule type" value="Genomic_DNA"/>
</dbReference>
<evidence type="ECO:0000256" key="1">
    <source>
        <dbReference type="SAM" id="Coils"/>
    </source>
</evidence>
<gene>
    <name evidence="2" type="ORF">ALECFALPRED_003402</name>
</gene>
<protein>
    <submittedName>
        <fullName evidence="2">Uncharacterized protein</fullName>
    </submittedName>
</protein>
<comment type="caution">
    <text evidence="2">The sequence shown here is derived from an EMBL/GenBank/DDBJ whole genome shotgun (WGS) entry which is preliminary data.</text>
</comment>
<proteinExistence type="predicted"/>
<accession>A0A8H3FKJ6</accession>
<sequence length="157" mass="18615">MNRFIEPKRAYAIRNMIRGETDDTSRPYSFTDLLSAGVLMRTGFEYLMSVVTCELRLWLDLDSHRRSLKSERMIDDHISSKPSFLRIPVVDVQDNFFRNRPGSVLDTTKRSKAMIEEKLDILKERMDQMLKRERFCGSKKRFLDDCERGEEKPSWIK</sequence>
<dbReference type="Proteomes" id="UP000664203">
    <property type="component" value="Unassembled WGS sequence"/>
</dbReference>
<keyword evidence="3" id="KW-1185">Reference proteome</keyword>
<reference evidence="2" key="1">
    <citation type="submission" date="2021-03" db="EMBL/GenBank/DDBJ databases">
        <authorList>
            <person name="Tagirdzhanova G."/>
        </authorList>
    </citation>
    <scope>NUCLEOTIDE SEQUENCE</scope>
</reference>
<evidence type="ECO:0000313" key="3">
    <source>
        <dbReference type="Proteomes" id="UP000664203"/>
    </source>
</evidence>
<keyword evidence="1" id="KW-0175">Coiled coil</keyword>
<feature type="coiled-coil region" evidence="1">
    <location>
        <begin position="105"/>
        <end position="132"/>
    </location>
</feature>
<dbReference type="AlphaFoldDB" id="A0A8H3FKJ6"/>
<evidence type="ECO:0000313" key="2">
    <source>
        <dbReference type="EMBL" id="CAF9926254.1"/>
    </source>
</evidence>